<dbReference type="InterPro" id="IPR029045">
    <property type="entry name" value="ClpP/crotonase-like_dom_sf"/>
</dbReference>
<dbReference type="EMBL" id="BAABFU010000001">
    <property type="protein sequence ID" value="GAA4342389.1"/>
    <property type="molecule type" value="Genomic_DNA"/>
</dbReference>
<dbReference type="Gene3D" id="3.90.226.10">
    <property type="entry name" value="2-enoyl-CoA Hydratase, Chain A, domain 1"/>
    <property type="match status" value="2"/>
</dbReference>
<organism evidence="1 2">
    <name type="scientific">Kangiella taiwanensis</name>
    <dbReference type="NCBI Taxonomy" id="1079179"/>
    <lineage>
        <taxon>Bacteria</taxon>
        <taxon>Pseudomonadati</taxon>
        <taxon>Pseudomonadota</taxon>
        <taxon>Gammaproteobacteria</taxon>
        <taxon>Kangiellales</taxon>
        <taxon>Kangiellaceae</taxon>
        <taxon>Kangiella</taxon>
    </lineage>
</organism>
<dbReference type="RefSeq" id="WP_223577642.1">
    <property type="nucleotide sequence ID" value="NZ_BAABFU010000001.1"/>
</dbReference>
<accession>A0ABP8HPT3</accession>
<dbReference type="Proteomes" id="UP001501294">
    <property type="component" value="Unassembled WGS sequence"/>
</dbReference>
<reference evidence="2" key="1">
    <citation type="journal article" date="2019" name="Int. J. Syst. Evol. Microbiol.">
        <title>The Global Catalogue of Microorganisms (GCM) 10K type strain sequencing project: providing services to taxonomists for standard genome sequencing and annotation.</title>
        <authorList>
            <consortium name="The Broad Institute Genomics Platform"/>
            <consortium name="The Broad Institute Genome Sequencing Center for Infectious Disease"/>
            <person name="Wu L."/>
            <person name="Ma J."/>
        </authorList>
    </citation>
    <scope>NUCLEOTIDE SEQUENCE [LARGE SCALE GENOMIC DNA]</scope>
    <source>
        <strain evidence="2">JCM 17727</strain>
    </source>
</reference>
<evidence type="ECO:0000313" key="2">
    <source>
        <dbReference type="Proteomes" id="UP001501294"/>
    </source>
</evidence>
<evidence type="ECO:0000313" key="1">
    <source>
        <dbReference type="EMBL" id="GAA4342389.1"/>
    </source>
</evidence>
<name>A0ABP8HPT3_9GAMM</name>
<sequence length="408" mass="46261">MIRLLLATILCVLSCDSDSLDSREVKQWKDDLQVYEDKLSHRHIDIFHSVPAKDFRQQLRGLRERLPSMSRSQVIVELMRITRTINDGHTSVPLWNQPLKKFPLSFKVIQSQIYVTGATEDQAELLGARLVSIGDHTSSDVIQALGHVVPFVENPYSTRANTGYYLNRAEVLFGLGFIDSPDRAEFVFEAKEQTVKTSLISNQSYQFTQNLNFRDTASIELVEKVSDNVWFGSALGGRAIYFKFRRYPSMSEMESLADELLAFINDNQSNSLIIDLRENYGGDFFIGLKLAQYLVLADSIDWKSGVYVLIDNETFSAAMSNAAQYMQILNAKLVGEPTGAKPSGYQDMGQFTLPNSNLVVTYSKRLYHFKEGINDALYPDMTIPISIDDYINGQDRPLNWILAELKEN</sequence>
<protein>
    <submittedName>
        <fullName evidence="1">S41 family peptidase</fullName>
    </submittedName>
</protein>
<gene>
    <name evidence="1" type="ORF">GCM10023150_00100</name>
</gene>
<comment type="caution">
    <text evidence="1">The sequence shown here is derived from an EMBL/GenBank/DDBJ whole genome shotgun (WGS) entry which is preliminary data.</text>
</comment>
<proteinExistence type="predicted"/>
<dbReference type="SUPFAM" id="SSF52096">
    <property type="entry name" value="ClpP/crotonase"/>
    <property type="match status" value="1"/>
</dbReference>
<keyword evidence="2" id="KW-1185">Reference proteome</keyword>